<dbReference type="EMBL" id="JARPUR010000004">
    <property type="protein sequence ID" value="KAK4876568.1"/>
    <property type="molecule type" value="Genomic_DNA"/>
</dbReference>
<dbReference type="PANTHER" id="PTHR21683">
    <property type="entry name" value="COILED-COIL DOMAIN-CONTAINING PROTEIN 42 LIKE-2-LIKE-RELATED"/>
    <property type="match status" value="1"/>
</dbReference>
<evidence type="ECO:0000313" key="5">
    <source>
        <dbReference type="EMBL" id="KAK4876568.1"/>
    </source>
</evidence>
<dbReference type="PANTHER" id="PTHR21683:SF3">
    <property type="entry name" value="CILIA AND FLAGELLA ASSOCIATED PROTEIN 100"/>
    <property type="match status" value="1"/>
</dbReference>
<dbReference type="InterPro" id="IPR051147">
    <property type="entry name" value="CFAP_domain-containing"/>
</dbReference>
<feature type="coiled-coil region" evidence="2">
    <location>
        <begin position="228"/>
        <end position="262"/>
    </location>
</feature>
<evidence type="ECO:0000256" key="2">
    <source>
        <dbReference type="SAM" id="Coils"/>
    </source>
</evidence>
<dbReference type="GO" id="GO:0005856">
    <property type="term" value="C:cytoskeleton"/>
    <property type="evidence" value="ECO:0007669"/>
    <property type="project" value="UniProtKB-ARBA"/>
</dbReference>
<evidence type="ECO:0000256" key="1">
    <source>
        <dbReference type="ARBA" id="ARBA00023054"/>
    </source>
</evidence>
<name>A0AAN7SMQ2_9COLE</name>
<feature type="region of interest" description="Disordered" evidence="3">
    <location>
        <begin position="1"/>
        <end position="27"/>
    </location>
</feature>
<proteinExistence type="predicted"/>
<feature type="region of interest" description="Disordered" evidence="3">
    <location>
        <begin position="804"/>
        <end position="845"/>
    </location>
</feature>
<comment type="caution">
    <text evidence="5">The sequence shown here is derived from an EMBL/GenBank/DDBJ whole genome shotgun (WGS) entry which is preliminary data.</text>
</comment>
<feature type="compositionally biased region" description="Basic and acidic residues" evidence="3">
    <location>
        <begin position="10"/>
        <end position="27"/>
    </location>
</feature>
<dbReference type="Proteomes" id="UP001353858">
    <property type="component" value="Unassembled WGS sequence"/>
</dbReference>
<dbReference type="InterPro" id="IPR025252">
    <property type="entry name" value="DUF4200"/>
</dbReference>
<reference evidence="6" key="1">
    <citation type="submission" date="2023-01" db="EMBL/GenBank/DDBJ databases">
        <title>Key to firefly adult light organ development and bioluminescence: homeobox transcription factors regulate luciferase expression and transportation to peroxisome.</title>
        <authorList>
            <person name="Fu X."/>
        </authorList>
    </citation>
    <scope>NUCLEOTIDE SEQUENCE [LARGE SCALE GENOMIC DNA]</scope>
</reference>
<feature type="compositionally biased region" description="Low complexity" evidence="3">
    <location>
        <begin position="816"/>
        <end position="831"/>
    </location>
</feature>
<organism evidence="5 6">
    <name type="scientific">Aquatica leii</name>
    <dbReference type="NCBI Taxonomy" id="1421715"/>
    <lineage>
        <taxon>Eukaryota</taxon>
        <taxon>Metazoa</taxon>
        <taxon>Ecdysozoa</taxon>
        <taxon>Arthropoda</taxon>
        <taxon>Hexapoda</taxon>
        <taxon>Insecta</taxon>
        <taxon>Pterygota</taxon>
        <taxon>Neoptera</taxon>
        <taxon>Endopterygota</taxon>
        <taxon>Coleoptera</taxon>
        <taxon>Polyphaga</taxon>
        <taxon>Elateriformia</taxon>
        <taxon>Elateroidea</taxon>
        <taxon>Lampyridae</taxon>
        <taxon>Luciolinae</taxon>
        <taxon>Aquatica</taxon>
    </lineage>
</organism>
<dbReference type="AlphaFoldDB" id="A0AAN7SMQ2"/>
<protein>
    <recommendedName>
        <fullName evidence="4">DUF4200 domain-containing protein</fullName>
    </recommendedName>
</protein>
<sequence>MSSLEVEFEIPDKPEQPQELTRKPMKKKEIILKPPSALERVFGKLDKPRDHYFTAGVKINESNQRNIHAEALPFSYPKDLEEFSYRLLSKAWRDRRNRRENQKKCEDKQSQRTRQKLDVLNRLYVKDPEIKTMKTILDVDPKFFTLIEGRPIPQKFNRWEYISDMKDVLRTRIVTGYREDEIMLIEENFLEEIKVIEEIKNEFQKYVNTFEEFLYNDHTAAMAVLRESDEEGKRANEKSEELAELSKNYGSLRSTVYNLEEKWRNCKMYQKFLYLVSPLDWRKKYDYYYVTENASAPLLHLAEESSVFSRFRLSPFEVQSLDALIDQFLEDVRIQSRPLLYFSRPEQLMKVFGFIELQNLNTLLHSEELAAPLQHVIEVMDSTQDAFNAEVAALQEMIDSLEGGIIWEEERAKYLEELAMELINGDFREIISNKEVLNLYVFVEDVYENRIGMNDSNLTMKDMMKIIEVSYRDYLLQLDRLPDELVYKAEMTCYREEEKVMLLAQDASRKVIQVERLMKHLTRLLEPPVYQTQKALMWRSPPVDKRKHVIHKEKTLNQDELDHLDLFTDFCYHSDNPKDFEVIGYYSSVVDFSAIKLINRRVSVFCEDSLQGFGFTKLLRLNLNRGVLPFCQNDHGEVCMLCNLSLSDGVLVKVKENGLKTICKASEKRDDGSHAILEGATCIEMHKNCRMSSKTAKIINLVLEETSLSKKLSRPHENDVIKSKTLNGKCIDDNSPENCNITGGVSENLWCGKDLTENELLEYTLEVENNLMGEENSDASVQTKGGKELSMTTAEILDVEPAAAEEAEWKPGSDDSLLSTDENETELNTTTAEHLSVEPAKIKKK</sequence>
<evidence type="ECO:0000313" key="6">
    <source>
        <dbReference type="Proteomes" id="UP001353858"/>
    </source>
</evidence>
<gene>
    <name evidence="5" type="ORF">RN001_009074</name>
</gene>
<accession>A0AAN7SMQ2</accession>
<dbReference type="Pfam" id="PF13863">
    <property type="entry name" value="DUF4200"/>
    <property type="match status" value="1"/>
</dbReference>
<keyword evidence="1 2" id="KW-0175">Coiled coil</keyword>
<evidence type="ECO:0000256" key="3">
    <source>
        <dbReference type="SAM" id="MobiDB-lite"/>
    </source>
</evidence>
<evidence type="ECO:0000259" key="4">
    <source>
        <dbReference type="Pfam" id="PF13863"/>
    </source>
</evidence>
<feature type="domain" description="DUF4200" evidence="4">
    <location>
        <begin position="179"/>
        <end position="278"/>
    </location>
</feature>
<keyword evidence="6" id="KW-1185">Reference proteome</keyword>